<dbReference type="PANTHER" id="PTHR43575">
    <property type="entry name" value="PROTEIN ABCI7, CHLOROPLASTIC"/>
    <property type="match status" value="1"/>
</dbReference>
<dbReference type="InterPro" id="IPR000825">
    <property type="entry name" value="SUF_FeS_clus_asmbl_SufBD_core"/>
</dbReference>
<feature type="domain" description="SUF system FeS cluster assembly SufBD N-terminal" evidence="3">
    <location>
        <begin position="14"/>
        <end position="181"/>
    </location>
</feature>
<proteinExistence type="inferred from homology"/>
<feature type="domain" description="SUF system FeS cluster assembly SufBD core" evidence="2">
    <location>
        <begin position="194"/>
        <end position="420"/>
    </location>
</feature>
<dbReference type="GO" id="GO:0016226">
    <property type="term" value="P:iron-sulfur cluster assembly"/>
    <property type="evidence" value="ECO:0007669"/>
    <property type="project" value="InterPro"/>
</dbReference>
<evidence type="ECO:0000313" key="4">
    <source>
        <dbReference type="EMBL" id="PHN04931.1"/>
    </source>
</evidence>
<keyword evidence="5" id="KW-1185">Reference proteome</keyword>
<dbReference type="Proteomes" id="UP000223913">
    <property type="component" value="Unassembled WGS sequence"/>
</dbReference>
<dbReference type="InterPro" id="IPR045595">
    <property type="entry name" value="SufBD_N"/>
</dbReference>
<dbReference type="PANTHER" id="PTHR43575:SF1">
    <property type="entry name" value="PROTEIN ABCI7, CHLOROPLASTIC"/>
    <property type="match status" value="1"/>
</dbReference>
<dbReference type="NCBIfam" id="TIGR01981">
    <property type="entry name" value="sufD"/>
    <property type="match status" value="1"/>
</dbReference>
<dbReference type="EMBL" id="PDUD01000023">
    <property type="protein sequence ID" value="PHN04931.1"/>
    <property type="molecule type" value="Genomic_DNA"/>
</dbReference>
<dbReference type="RefSeq" id="WP_099151476.1">
    <property type="nucleotide sequence ID" value="NZ_PDUD01000023.1"/>
</dbReference>
<evidence type="ECO:0000256" key="1">
    <source>
        <dbReference type="ARBA" id="ARBA00043967"/>
    </source>
</evidence>
<evidence type="ECO:0000313" key="5">
    <source>
        <dbReference type="Proteomes" id="UP000223913"/>
    </source>
</evidence>
<reference evidence="4 5" key="1">
    <citation type="submission" date="2017-10" db="EMBL/GenBank/DDBJ databases">
        <title>The draft genome sequence of Lewinella nigricans NBRC 102662.</title>
        <authorList>
            <person name="Wang K."/>
        </authorList>
    </citation>
    <scope>NUCLEOTIDE SEQUENCE [LARGE SCALE GENOMIC DNA]</scope>
    <source>
        <strain evidence="4 5">NBRC 102662</strain>
    </source>
</reference>
<protein>
    <submittedName>
        <fullName evidence="4">Fe-S cluster assembly protein SufD</fullName>
    </submittedName>
</protein>
<evidence type="ECO:0000259" key="2">
    <source>
        <dbReference type="Pfam" id="PF01458"/>
    </source>
</evidence>
<dbReference type="Pfam" id="PF19295">
    <property type="entry name" value="SufBD_N"/>
    <property type="match status" value="1"/>
</dbReference>
<dbReference type="OrthoDB" id="9768262at2"/>
<dbReference type="InterPro" id="IPR011542">
    <property type="entry name" value="SUF_FeS_clus_asmbl_SufD"/>
</dbReference>
<accession>A0A2D0N8U2</accession>
<comment type="similarity">
    <text evidence="1">Belongs to the iron-sulfur cluster assembly SufBD family.</text>
</comment>
<comment type="caution">
    <text evidence="4">The sequence shown here is derived from an EMBL/GenBank/DDBJ whole genome shotgun (WGS) entry which is preliminary data.</text>
</comment>
<dbReference type="InterPro" id="IPR055346">
    <property type="entry name" value="Fe-S_cluster_assembly_SufBD"/>
</dbReference>
<dbReference type="InterPro" id="IPR037284">
    <property type="entry name" value="SUF_FeS_clus_asmbl_SufBD_sf"/>
</dbReference>
<evidence type="ECO:0000259" key="3">
    <source>
        <dbReference type="Pfam" id="PF19295"/>
    </source>
</evidence>
<dbReference type="AlphaFoldDB" id="A0A2D0N8U2"/>
<dbReference type="Pfam" id="PF01458">
    <property type="entry name" value="SUFBD_core"/>
    <property type="match status" value="1"/>
</dbReference>
<gene>
    <name evidence="4" type="primary">sufD</name>
    <name evidence="4" type="ORF">CRP01_18030</name>
</gene>
<sequence>MSTATLQDRYAEVKDRFRSLFNVFEGALNGHRDQPMHTLRKAGIERLDVMDFPTRRDENWKYTSLNQMLRLPLQDSYQVEVDAATIDGLAIPGLDAARIVLVNGLLQTELSDLDKIPEGMELLPVDQALEDEAVKGQISEMLDAAVKNDHNPFSALNVAFAKNGFVLKVKAKAVVEKPVHIIHLAAPTGEPVFINPLLLVLTGAHSEGAVVETYDALPGADQAYFSNILTRVHVGVNAHFHHYRIQNDSAAATVVSNIEAHQQQDSTFSSYLVDLGGDVVRNNLSTILQGQNTMTNYYGVYLAKGKQHIDNQTFIDHALPHCGSNELYKGILDDRGRGVFNGKVIVRQDAQKTNAFQQNSSLVLSKTAEMDTKPQLEIFADDVRCSHGATIGQLDESSVFYLRSRGLSDLQARQLLQQAFLFDVVENMPLEAVKDYAEQLIEKKLK</sequence>
<name>A0A2D0N8U2_FLAN2</name>
<organism evidence="4 5">
    <name type="scientific">Flavilitoribacter nigricans (strain ATCC 23147 / DSM 23189 / NBRC 102662 / NCIMB 1420 / SS-2)</name>
    <name type="common">Lewinella nigricans</name>
    <dbReference type="NCBI Taxonomy" id="1122177"/>
    <lineage>
        <taxon>Bacteria</taxon>
        <taxon>Pseudomonadati</taxon>
        <taxon>Bacteroidota</taxon>
        <taxon>Saprospiria</taxon>
        <taxon>Saprospirales</taxon>
        <taxon>Lewinellaceae</taxon>
        <taxon>Flavilitoribacter</taxon>
    </lineage>
</organism>
<dbReference type="SUPFAM" id="SSF101960">
    <property type="entry name" value="Stabilizer of iron transporter SufD"/>
    <property type="match status" value="1"/>
</dbReference>